<name>A0A0S4KMN8_9BACT</name>
<dbReference type="Proteomes" id="UP000066284">
    <property type="component" value="Chromosome 1"/>
</dbReference>
<reference evidence="2" key="1">
    <citation type="submission" date="2015-09" db="EMBL/GenBank/DDBJ databases">
        <authorList>
            <person name="Daims H."/>
        </authorList>
    </citation>
    <scope>NUCLEOTIDE SEQUENCE [LARGE SCALE GENOMIC DNA]</scope>
</reference>
<gene>
    <name evidence="1" type="ORF">NITINOP_0724</name>
</gene>
<keyword evidence="2" id="KW-1185">Reference proteome</keyword>
<dbReference type="AlphaFoldDB" id="A0A0S4KMN8"/>
<accession>A0A0S4KMN8</accession>
<dbReference type="KEGG" id="nio:NITINOP_0724"/>
<evidence type="ECO:0000313" key="2">
    <source>
        <dbReference type="Proteomes" id="UP000066284"/>
    </source>
</evidence>
<dbReference type="STRING" id="1715989.NITINOP_0724"/>
<dbReference type="EMBL" id="LN885086">
    <property type="protein sequence ID" value="CUQ65699.1"/>
    <property type="molecule type" value="Genomic_DNA"/>
</dbReference>
<proteinExistence type="predicted"/>
<evidence type="ECO:0000313" key="1">
    <source>
        <dbReference type="EMBL" id="CUQ65699.1"/>
    </source>
</evidence>
<sequence>MPCCLCLIKNLCLNEEAKRYDCFNQKDLVGSPWLCNLPDIGWGASSRCRHVPRYA</sequence>
<organism evidence="1 2">
    <name type="scientific">Candidatus Nitrospira inopinata</name>
    <dbReference type="NCBI Taxonomy" id="1715989"/>
    <lineage>
        <taxon>Bacteria</taxon>
        <taxon>Pseudomonadati</taxon>
        <taxon>Nitrospirota</taxon>
        <taxon>Nitrospiria</taxon>
        <taxon>Nitrospirales</taxon>
        <taxon>Nitrospiraceae</taxon>
        <taxon>Nitrospira</taxon>
    </lineage>
</organism>
<protein>
    <submittedName>
        <fullName evidence="1">Uncharacterized protein</fullName>
    </submittedName>
</protein>